<reference evidence="14" key="1">
    <citation type="submission" date="2020-09" db="EMBL/GenBank/DDBJ databases">
        <title>Genome-Enabled Discovery of Anthraquinone Biosynthesis in Senna tora.</title>
        <authorList>
            <person name="Kang S.-H."/>
            <person name="Pandey R.P."/>
            <person name="Lee C.-M."/>
            <person name="Sim J.-S."/>
            <person name="Jeong J.-T."/>
            <person name="Choi B.-S."/>
            <person name="Jung M."/>
            <person name="Ginzburg D."/>
            <person name="Zhao K."/>
            <person name="Won S.Y."/>
            <person name="Oh T.-J."/>
            <person name="Yu Y."/>
            <person name="Kim N.-H."/>
            <person name="Lee O.R."/>
            <person name="Lee T.-H."/>
            <person name="Bashyal P."/>
            <person name="Kim T.-S."/>
            <person name="Lee W.-H."/>
            <person name="Kawkins C."/>
            <person name="Kim C.-K."/>
            <person name="Kim J.S."/>
            <person name="Ahn B.O."/>
            <person name="Rhee S.Y."/>
            <person name="Sohng J.K."/>
        </authorList>
    </citation>
    <scope>NUCLEOTIDE SEQUENCE</scope>
    <source>
        <tissue evidence="14">Leaf</tissue>
    </source>
</reference>
<organism evidence="14 15">
    <name type="scientific">Senna tora</name>
    <dbReference type="NCBI Taxonomy" id="362788"/>
    <lineage>
        <taxon>Eukaryota</taxon>
        <taxon>Viridiplantae</taxon>
        <taxon>Streptophyta</taxon>
        <taxon>Embryophyta</taxon>
        <taxon>Tracheophyta</taxon>
        <taxon>Spermatophyta</taxon>
        <taxon>Magnoliopsida</taxon>
        <taxon>eudicotyledons</taxon>
        <taxon>Gunneridae</taxon>
        <taxon>Pentapetalae</taxon>
        <taxon>rosids</taxon>
        <taxon>fabids</taxon>
        <taxon>Fabales</taxon>
        <taxon>Fabaceae</taxon>
        <taxon>Caesalpinioideae</taxon>
        <taxon>Cassia clade</taxon>
        <taxon>Senna</taxon>
    </lineage>
</organism>
<evidence type="ECO:0000256" key="8">
    <source>
        <dbReference type="ARBA" id="ARBA00023033"/>
    </source>
</evidence>
<evidence type="ECO:0000256" key="12">
    <source>
        <dbReference type="SAM" id="MobiDB-lite"/>
    </source>
</evidence>
<dbReference type="GO" id="GO:0020037">
    <property type="term" value="F:heme binding"/>
    <property type="evidence" value="ECO:0007669"/>
    <property type="project" value="InterPro"/>
</dbReference>
<dbReference type="Gene3D" id="1.10.630.10">
    <property type="entry name" value="Cytochrome P450"/>
    <property type="match status" value="1"/>
</dbReference>
<evidence type="ECO:0000256" key="2">
    <source>
        <dbReference type="ARBA" id="ARBA00004370"/>
    </source>
</evidence>
<dbReference type="InterPro" id="IPR002401">
    <property type="entry name" value="Cyt_P450_E_grp-I"/>
</dbReference>
<comment type="subcellular location">
    <subcellularLocation>
        <location evidence="2">Membrane</location>
    </subcellularLocation>
</comment>
<dbReference type="EMBL" id="JAAIUW010000008">
    <property type="protein sequence ID" value="KAF7818981.1"/>
    <property type="molecule type" value="Genomic_DNA"/>
</dbReference>
<keyword evidence="8 11" id="KW-0503">Monooxygenase</keyword>
<dbReference type="CDD" id="cd20655">
    <property type="entry name" value="CYP93"/>
    <property type="match status" value="1"/>
</dbReference>
<evidence type="ECO:0000256" key="9">
    <source>
        <dbReference type="ARBA" id="ARBA00023136"/>
    </source>
</evidence>
<evidence type="ECO:0000313" key="15">
    <source>
        <dbReference type="Proteomes" id="UP000634136"/>
    </source>
</evidence>
<dbReference type="GO" id="GO:0004497">
    <property type="term" value="F:monooxygenase activity"/>
    <property type="evidence" value="ECO:0007669"/>
    <property type="project" value="UniProtKB-KW"/>
</dbReference>
<keyword evidence="15" id="KW-1185">Reference proteome</keyword>
<dbReference type="OrthoDB" id="1103324at2759"/>
<keyword evidence="13" id="KW-0812">Transmembrane</keyword>
<dbReference type="InterPro" id="IPR001128">
    <property type="entry name" value="Cyt_P450"/>
</dbReference>
<keyword evidence="4 10" id="KW-0349">Heme</keyword>
<keyword evidence="5 10" id="KW-0479">Metal-binding</keyword>
<evidence type="ECO:0000256" key="5">
    <source>
        <dbReference type="ARBA" id="ARBA00022723"/>
    </source>
</evidence>
<evidence type="ECO:0000256" key="6">
    <source>
        <dbReference type="ARBA" id="ARBA00023002"/>
    </source>
</evidence>
<keyword evidence="7 10" id="KW-0408">Iron</keyword>
<feature type="compositionally biased region" description="Gly residues" evidence="12">
    <location>
        <begin position="1"/>
        <end position="10"/>
    </location>
</feature>
<dbReference type="PROSITE" id="PS00086">
    <property type="entry name" value="CYTOCHROME_P450"/>
    <property type="match status" value="1"/>
</dbReference>
<sequence>MKGRPSGLGGRRSFDDDDGVLENMDRNNMMEATHSRNKANLRPVYPAIEVHKMNNVQSYLFIFLIWLISVALFRAIFTIRNRTKLRLPPSPLALPIIGHLHLFRPTPYEALQKLTDRYGPLIQIYLGSIPFVVVGSAEIAKQVLKTNDVSFSNRPLNTAITYLTYNVADFAFAPYGTYWKFMKKLCMSELLNGRMLELLLPIRQEEINKFLQMMLKKGEVGEAVDVGAELLKLASSIIMRMAISKSCFNPEDDAHEVRKRVKESAKLSRKFNLSDYFWFCRKLDLQGFGKKLKEARDSFDTMIEEVIQEHEEERKKLKTKVAAKDILDVLLSISEDESSEVKITRDNIKAFLKDIFEGGTDTTAMTIEWALKELTNNPRVMEKARKEIDSVIGKGRVVNESDITILPYLQAVVKETLRLHPAGPLMVRESSGNCSIGGYYIPAKTRMFINVWALGRDPKYWDNPLEFQPERFVMSDEGKSGKNDKKREIDVRGQDYHLLPFGSGRRGCPAVSLALNVVQTSVAAMIQCFEWKQNPAVTIATTTNPLICIPKPRLTPFPSFPSSP</sequence>
<feature type="binding site" description="axial binding residue" evidence="10">
    <location>
        <position position="508"/>
    </location>
    <ligand>
        <name>heme</name>
        <dbReference type="ChEBI" id="CHEBI:30413"/>
    </ligand>
    <ligandPart>
        <name>Fe</name>
        <dbReference type="ChEBI" id="CHEBI:18248"/>
    </ligandPart>
</feature>
<evidence type="ECO:0000256" key="4">
    <source>
        <dbReference type="ARBA" id="ARBA00022617"/>
    </source>
</evidence>
<dbReference type="PRINTS" id="PR00385">
    <property type="entry name" value="P450"/>
</dbReference>
<dbReference type="GO" id="GO:0005506">
    <property type="term" value="F:iron ion binding"/>
    <property type="evidence" value="ECO:0007669"/>
    <property type="project" value="InterPro"/>
</dbReference>
<protein>
    <submittedName>
        <fullName evidence="14">Cytochrome P450 93A3-like</fullName>
    </submittedName>
</protein>
<evidence type="ECO:0000256" key="3">
    <source>
        <dbReference type="ARBA" id="ARBA00010617"/>
    </source>
</evidence>
<dbReference type="InterPro" id="IPR017972">
    <property type="entry name" value="Cyt_P450_CS"/>
</dbReference>
<dbReference type="AlphaFoldDB" id="A0A834TD00"/>
<evidence type="ECO:0000256" key="10">
    <source>
        <dbReference type="PIRSR" id="PIRSR602401-1"/>
    </source>
</evidence>
<comment type="similarity">
    <text evidence="3 11">Belongs to the cytochrome P450 family.</text>
</comment>
<comment type="cofactor">
    <cofactor evidence="1 10">
        <name>heme</name>
        <dbReference type="ChEBI" id="CHEBI:30413"/>
    </cofactor>
</comment>
<dbReference type="InterPro" id="IPR036396">
    <property type="entry name" value="Cyt_P450_sf"/>
</dbReference>
<feature type="transmembrane region" description="Helical" evidence="13">
    <location>
        <begin position="59"/>
        <end position="77"/>
    </location>
</feature>
<keyword evidence="13" id="KW-1133">Transmembrane helix</keyword>
<feature type="region of interest" description="Disordered" evidence="12">
    <location>
        <begin position="1"/>
        <end position="21"/>
    </location>
</feature>
<dbReference type="PRINTS" id="PR00463">
    <property type="entry name" value="EP450I"/>
</dbReference>
<evidence type="ECO:0000256" key="13">
    <source>
        <dbReference type="SAM" id="Phobius"/>
    </source>
</evidence>
<dbReference type="Pfam" id="PF00067">
    <property type="entry name" value="p450"/>
    <property type="match status" value="1"/>
</dbReference>
<gene>
    <name evidence="14" type="ORF">G2W53_024436</name>
</gene>
<keyword evidence="9 13" id="KW-0472">Membrane</keyword>
<evidence type="ECO:0000313" key="14">
    <source>
        <dbReference type="EMBL" id="KAF7818981.1"/>
    </source>
</evidence>
<evidence type="ECO:0000256" key="11">
    <source>
        <dbReference type="RuleBase" id="RU000461"/>
    </source>
</evidence>
<dbReference type="FunFam" id="1.10.630.10:FF:000019">
    <property type="entry name" value="Cytochrome P450 family protein"/>
    <property type="match status" value="1"/>
</dbReference>
<evidence type="ECO:0000256" key="1">
    <source>
        <dbReference type="ARBA" id="ARBA00001971"/>
    </source>
</evidence>
<dbReference type="PANTHER" id="PTHR47943:SF8">
    <property type="entry name" value="CYTOCHROME P450"/>
    <property type="match status" value="1"/>
</dbReference>
<accession>A0A834TD00</accession>
<dbReference type="GO" id="GO:0016705">
    <property type="term" value="F:oxidoreductase activity, acting on paired donors, with incorporation or reduction of molecular oxygen"/>
    <property type="evidence" value="ECO:0007669"/>
    <property type="project" value="InterPro"/>
</dbReference>
<dbReference type="GO" id="GO:0016020">
    <property type="term" value="C:membrane"/>
    <property type="evidence" value="ECO:0007669"/>
    <property type="project" value="UniProtKB-SubCell"/>
</dbReference>
<name>A0A834TD00_9FABA</name>
<evidence type="ECO:0000256" key="7">
    <source>
        <dbReference type="ARBA" id="ARBA00023004"/>
    </source>
</evidence>
<dbReference type="Proteomes" id="UP000634136">
    <property type="component" value="Unassembled WGS sequence"/>
</dbReference>
<dbReference type="SUPFAM" id="SSF48264">
    <property type="entry name" value="Cytochrome P450"/>
    <property type="match status" value="1"/>
</dbReference>
<comment type="caution">
    <text evidence="14">The sequence shown here is derived from an EMBL/GenBank/DDBJ whole genome shotgun (WGS) entry which is preliminary data.</text>
</comment>
<keyword evidence="6 11" id="KW-0560">Oxidoreductase</keyword>
<proteinExistence type="inferred from homology"/>
<dbReference type="PANTHER" id="PTHR47943">
    <property type="entry name" value="CYTOCHROME P450 93A3-LIKE"/>
    <property type="match status" value="1"/>
</dbReference>